<dbReference type="Proteomes" id="UP000789706">
    <property type="component" value="Unassembled WGS sequence"/>
</dbReference>
<gene>
    <name evidence="2" type="ORF">DEBURN_LOCUS11226</name>
</gene>
<evidence type="ECO:0000259" key="1">
    <source>
        <dbReference type="Pfam" id="PF13843"/>
    </source>
</evidence>
<proteinExistence type="predicted"/>
<feature type="domain" description="PiggyBac transposable element-derived protein" evidence="1">
    <location>
        <begin position="2"/>
        <end position="96"/>
    </location>
</feature>
<dbReference type="InterPro" id="IPR029526">
    <property type="entry name" value="PGBD"/>
</dbReference>
<accession>A0A9N9GY17</accession>
<dbReference type="Pfam" id="PF13843">
    <property type="entry name" value="DDE_Tnp_1_7"/>
    <property type="match status" value="1"/>
</dbReference>
<sequence length="310" mass="36004">VEFIKFIGILTIMTYVKCTNIRDYWSIKQETARVSLVFGQYMVYQRFRNIIKYLKLMDARKNDDPFHFAQQFHDVFNENLTKAILPDPYFCMDESMSFADAQINLFLRLDPAEPSEYAIKKKFSDQYPATVASMLRLVEPWFHNYTYRSSVSRTCKINNVDLAICSICDRKDIVLLSSYSTTTLGTEVNQYIKGSGDVKFCRPVVFNEYNEFRLAVNILNNLCDNALLYHNVLVSKYSVDHIFAFYRSVVEANSFSAYYRFVLGKKDMKHVDFLTSQSRNSKANMFNADAKVVVNVLIPVVAVQFHKECV</sequence>
<comment type="caution">
    <text evidence="2">The sequence shown here is derived from an EMBL/GenBank/DDBJ whole genome shotgun (WGS) entry which is preliminary data.</text>
</comment>
<feature type="non-terminal residue" evidence="2">
    <location>
        <position position="310"/>
    </location>
</feature>
<organism evidence="2 3">
    <name type="scientific">Diversispora eburnea</name>
    <dbReference type="NCBI Taxonomy" id="1213867"/>
    <lineage>
        <taxon>Eukaryota</taxon>
        <taxon>Fungi</taxon>
        <taxon>Fungi incertae sedis</taxon>
        <taxon>Mucoromycota</taxon>
        <taxon>Glomeromycotina</taxon>
        <taxon>Glomeromycetes</taxon>
        <taxon>Diversisporales</taxon>
        <taxon>Diversisporaceae</taxon>
        <taxon>Diversispora</taxon>
    </lineage>
</organism>
<evidence type="ECO:0000313" key="3">
    <source>
        <dbReference type="Proteomes" id="UP000789706"/>
    </source>
</evidence>
<dbReference type="PANTHER" id="PTHR46599">
    <property type="entry name" value="PIGGYBAC TRANSPOSABLE ELEMENT-DERIVED PROTEIN 4"/>
    <property type="match status" value="1"/>
</dbReference>
<dbReference type="AlphaFoldDB" id="A0A9N9GY17"/>
<reference evidence="2" key="1">
    <citation type="submission" date="2021-06" db="EMBL/GenBank/DDBJ databases">
        <authorList>
            <person name="Kallberg Y."/>
            <person name="Tangrot J."/>
            <person name="Rosling A."/>
        </authorList>
    </citation>
    <scope>NUCLEOTIDE SEQUENCE</scope>
    <source>
        <strain evidence="2">AZ414A</strain>
    </source>
</reference>
<evidence type="ECO:0000313" key="2">
    <source>
        <dbReference type="EMBL" id="CAG8643070.1"/>
    </source>
</evidence>
<dbReference type="EMBL" id="CAJVPK010005266">
    <property type="protein sequence ID" value="CAG8643070.1"/>
    <property type="molecule type" value="Genomic_DNA"/>
</dbReference>
<keyword evidence="3" id="KW-1185">Reference proteome</keyword>
<name>A0A9N9GY17_9GLOM</name>
<dbReference type="OrthoDB" id="2409026at2759"/>
<protein>
    <submittedName>
        <fullName evidence="2">3728_t:CDS:1</fullName>
    </submittedName>
</protein>
<dbReference type="PANTHER" id="PTHR46599:SF3">
    <property type="entry name" value="PIGGYBAC TRANSPOSABLE ELEMENT-DERIVED PROTEIN 4"/>
    <property type="match status" value="1"/>
</dbReference>